<dbReference type="InterPro" id="IPR023214">
    <property type="entry name" value="HAD_sf"/>
</dbReference>
<comment type="pathway">
    <text evidence="2">Amino-acid biosynthesis; L-serine biosynthesis; L-serine from 3-phospho-D-glycerate: step 3/3.</text>
</comment>
<evidence type="ECO:0000256" key="3">
    <source>
        <dbReference type="ARBA" id="ARBA00009184"/>
    </source>
</evidence>
<evidence type="ECO:0000256" key="7">
    <source>
        <dbReference type="ARBA" id="ARBA00022723"/>
    </source>
</evidence>
<dbReference type="PANTHER" id="PTHR43344:SF2">
    <property type="entry name" value="PHOSPHOSERINE PHOSPHATASE"/>
    <property type="match status" value="1"/>
</dbReference>
<dbReference type="RefSeq" id="WP_132939796.1">
    <property type="nucleotide sequence ID" value="NZ_CP119676.1"/>
</dbReference>
<proteinExistence type="inferred from homology"/>
<dbReference type="GO" id="GO:0005737">
    <property type="term" value="C:cytoplasm"/>
    <property type="evidence" value="ECO:0007669"/>
    <property type="project" value="TreeGrafter"/>
</dbReference>
<evidence type="ECO:0000256" key="2">
    <source>
        <dbReference type="ARBA" id="ARBA00005135"/>
    </source>
</evidence>
<evidence type="ECO:0000256" key="1">
    <source>
        <dbReference type="ARBA" id="ARBA00001946"/>
    </source>
</evidence>
<feature type="active site" description="Proton donor" evidence="14">
    <location>
        <position position="96"/>
    </location>
</feature>
<dbReference type="UniPathway" id="UPA00135">
    <property type="reaction ID" value="UER00198"/>
</dbReference>
<comment type="catalytic activity">
    <reaction evidence="12">
        <text>O-phospho-L-serine + H2O = L-serine + phosphate</text>
        <dbReference type="Rhea" id="RHEA:21208"/>
        <dbReference type="ChEBI" id="CHEBI:15377"/>
        <dbReference type="ChEBI" id="CHEBI:33384"/>
        <dbReference type="ChEBI" id="CHEBI:43474"/>
        <dbReference type="ChEBI" id="CHEBI:57524"/>
        <dbReference type="EC" id="3.1.3.3"/>
    </reaction>
</comment>
<evidence type="ECO:0000313" key="16">
    <source>
        <dbReference type="Proteomes" id="UP000295304"/>
    </source>
</evidence>
<dbReference type="SFLD" id="SFLDG01136">
    <property type="entry name" value="C1.6:_Phosphoserine_Phosphatas"/>
    <property type="match status" value="1"/>
</dbReference>
<dbReference type="SUPFAM" id="SSF56784">
    <property type="entry name" value="HAD-like"/>
    <property type="match status" value="1"/>
</dbReference>
<sequence length="303" mass="31964">MDSVLTLIAPPQASILDAATAARARAAMDVLGAETGQAVWLSANEACDIAFSGLAVEQAEAAVRETLNEIPNTPGIDIISQSLDGRRKKLLIADMDSTIVTGETLDELAAFAGLKERISAITKRAMNGEIGFAEALFERVGMLSGLEEKCLEETLKAMAVSPGAQALVRTMRAHGAYTALISGGFTYFTERISATVGFHEHLGNHLEIAGGKLTGRVIEPIVDKETKLKTLLALAGKKRIPTIETLSVGDGANDLPMLLSAGLGVAYHAKPAVAAGARHRIDHGDLTALLFAQGYARDEFTIT</sequence>
<dbReference type="InterPro" id="IPR036412">
    <property type="entry name" value="HAD-like_sf"/>
</dbReference>
<evidence type="ECO:0000256" key="9">
    <source>
        <dbReference type="ARBA" id="ARBA00022842"/>
    </source>
</evidence>
<feature type="active site" description="Nucleophile" evidence="14">
    <location>
        <position position="94"/>
    </location>
</feature>
<dbReference type="SFLD" id="SFLDF00029">
    <property type="entry name" value="phosphoserine_phosphatase"/>
    <property type="match status" value="1"/>
</dbReference>
<evidence type="ECO:0000313" key="15">
    <source>
        <dbReference type="EMBL" id="TCS60981.1"/>
    </source>
</evidence>
<comment type="cofactor">
    <cofactor evidence="1">
        <name>Mg(2+)</name>
        <dbReference type="ChEBI" id="CHEBI:18420"/>
    </cofactor>
</comment>
<dbReference type="SFLD" id="SFLDG01137">
    <property type="entry name" value="C1.6.1:_Phosphoserine_Phosphat"/>
    <property type="match status" value="1"/>
</dbReference>
<evidence type="ECO:0000256" key="14">
    <source>
        <dbReference type="PIRSR" id="PIRSR604469-1"/>
    </source>
</evidence>
<dbReference type="OrthoDB" id="9792539at2"/>
<keyword evidence="9" id="KW-0460">Magnesium</keyword>
<dbReference type="Proteomes" id="UP000295304">
    <property type="component" value="Unassembled WGS sequence"/>
</dbReference>
<dbReference type="NCBIfam" id="TIGR01488">
    <property type="entry name" value="HAD-SF-IB"/>
    <property type="match status" value="1"/>
</dbReference>
<dbReference type="EC" id="3.1.3.3" evidence="4"/>
<dbReference type="AlphaFoldDB" id="A0A4V2UN75"/>
<dbReference type="InterPro" id="IPR050582">
    <property type="entry name" value="HAD-like_SerB"/>
</dbReference>
<keyword evidence="8" id="KW-0378">Hydrolase</keyword>
<gene>
    <name evidence="15" type="ORF">EDD55_109143</name>
</gene>
<dbReference type="Gene3D" id="3.40.50.1000">
    <property type="entry name" value="HAD superfamily/HAD-like"/>
    <property type="match status" value="1"/>
</dbReference>
<dbReference type="InterPro" id="IPR004469">
    <property type="entry name" value="PSP"/>
</dbReference>
<dbReference type="GO" id="GO:0000287">
    <property type="term" value="F:magnesium ion binding"/>
    <property type="evidence" value="ECO:0007669"/>
    <property type="project" value="TreeGrafter"/>
</dbReference>
<evidence type="ECO:0000256" key="6">
    <source>
        <dbReference type="ARBA" id="ARBA00022605"/>
    </source>
</evidence>
<dbReference type="NCBIfam" id="TIGR00338">
    <property type="entry name" value="serB"/>
    <property type="match status" value="1"/>
</dbReference>
<dbReference type="GO" id="GO:0036424">
    <property type="term" value="F:L-phosphoserine phosphatase activity"/>
    <property type="evidence" value="ECO:0007669"/>
    <property type="project" value="InterPro"/>
</dbReference>
<dbReference type="PANTHER" id="PTHR43344">
    <property type="entry name" value="PHOSPHOSERINE PHOSPHATASE"/>
    <property type="match status" value="1"/>
</dbReference>
<dbReference type="EMBL" id="SLZW01000009">
    <property type="protein sequence ID" value="TCS60981.1"/>
    <property type="molecule type" value="Genomic_DNA"/>
</dbReference>
<evidence type="ECO:0000256" key="5">
    <source>
        <dbReference type="ARBA" id="ARBA00015196"/>
    </source>
</evidence>
<organism evidence="15 16">
    <name type="scientific">Varunaivibrio sulfuroxidans</name>
    <dbReference type="NCBI Taxonomy" id="1773489"/>
    <lineage>
        <taxon>Bacteria</taxon>
        <taxon>Pseudomonadati</taxon>
        <taxon>Pseudomonadota</taxon>
        <taxon>Alphaproteobacteria</taxon>
        <taxon>Rhodospirillales</taxon>
        <taxon>Magnetovibrionaceae</taxon>
        <taxon>Varunaivibrio</taxon>
    </lineage>
</organism>
<comment type="catalytic activity">
    <reaction evidence="13">
        <text>O-phospho-D-serine + H2O = D-serine + phosphate</text>
        <dbReference type="Rhea" id="RHEA:24873"/>
        <dbReference type="ChEBI" id="CHEBI:15377"/>
        <dbReference type="ChEBI" id="CHEBI:35247"/>
        <dbReference type="ChEBI" id="CHEBI:43474"/>
        <dbReference type="ChEBI" id="CHEBI:58680"/>
        <dbReference type="EC" id="3.1.3.3"/>
    </reaction>
</comment>
<dbReference type="SFLD" id="SFLDS00003">
    <property type="entry name" value="Haloacid_Dehalogenase"/>
    <property type="match status" value="1"/>
</dbReference>
<keyword evidence="16" id="KW-1185">Reference proteome</keyword>
<evidence type="ECO:0000256" key="4">
    <source>
        <dbReference type="ARBA" id="ARBA00012640"/>
    </source>
</evidence>
<keyword evidence="10" id="KW-0718">Serine biosynthesis</keyword>
<evidence type="ECO:0000256" key="12">
    <source>
        <dbReference type="ARBA" id="ARBA00048138"/>
    </source>
</evidence>
<reference evidence="15 16" key="1">
    <citation type="submission" date="2019-03" db="EMBL/GenBank/DDBJ databases">
        <title>Genomic Encyclopedia of Type Strains, Phase IV (KMG-IV): sequencing the most valuable type-strain genomes for metagenomic binning, comparative biology and taxonomic classification.</title>
        <authorList>
            <person name="Goeker M."/>
        </authorList>
    </citation>
    <scope>NUCLEOTIDE SEQUENCE [LARGE SCALE GENOMIC DNA]</scope>
    <source>
        <strain evidence="15 16">DSM 101688</strain>
    </source>
</reference>
<dbReference type="GO" id="GO:0006564">
    <property type="term" value="P:L-serine biosynthetic process"/>
    <property type="evidence" value="ECO:0007669"/>
    <property type="project" value="UniProtKB-KW"/>
</dbReference>
<accession>A0A4V2UN75</accession>
<comment type="similarity">
    <text evidence="3">Belongs to the HAD-like hydrolase superfamily. SerB family.</text>
</comment>
<keyword evidence="7" id="KW-0479">Metal-binding</keyword>
<evidence type="ECO:0000256" key="10">
    <source>
        <dbReference type="ARBA" id="ARBA00023299"/>
    </source>
</evidence>
<evidence type="ECO:0000256" key="13">
    <source>
        <dbReference type="ARBA" id="ARBA00048523"/>
    </source>
</evidence>
<name>A0A4V2UN75_9PROT</name>
<dbReference type="Pfam" id="PF12710">
    <property type="entry name" value="HAD"/>
    <property type="match status" value="1"/>
</dbReference>
<protein>
    <recommendedName>
        <fullName evidence="5">Phosphoserine phosphatase</fullName>
        <ecNumber evidence="4">3.1.3.3</ecNumber>
    </recommendedName>
    <alternativeName>
        <fullName evidence="11">O-phosphoserine phosphohydrolase</fullName>
    </alternativeName>
</protein>
<comment type="caution">
    <text evidence="15">The sequence shown here is derived from an EMBL/GenBank/DDBJ whole genome shotgun (WGS) entry which is preliminary data.</text>
</comment>
<evidence type="ECO:0000256" key="8">
    <source>
        <dbReference type="ARBA" id="ARBA00022801"/>
    </source>
</evidence>
<evidence type="ECO:0000256" key="11">
    <source>
        <dbReference type="ARBA" id="ARBA00031693"/>
    </source>
</evidence>
<keyword evidence="6" id="KW-0028">Amino-acid biosynthesis</keyword>